<name>A0A0C3H0M5_OIDMZ</name>
<dbReference type="AlphaFoldDB" id="A0A0C3H0M5"/>
<dbReference type="Proteomes" id="UP000054321">
    <property type="component" value="Unassembled WGS sequence"/>
</dbReference>
<dbReference type="STRING" id="913774.A0A0C3H0M5"/>
<protein>
    <recommendedName>
        <fullName evidence="3">Fungal N-terminal domain-containing protein</fullName>
    </recommendedName>
</protein>
<sequence>MDGVSAAASIAGLVVTAAHATRILLNDINSILEALETITLIRQDLESLKNALAALDTVPPVDLDLLGPEVVIEIKSALNLCNYACHLDDGKLLWLEKVKVGFFKQKRIDALSAQLQNWKLTIDQVVNMATL</sequence>
<dbReference type="OrthoDB" id="432483at2759"/>
<dbReference type="HOGENOM" id="CLU_1806327_0_0_1"/>
<evidence type="ECO:0008006" key="3">
    <source>
        <dbReference type="Google" id="ProtNLM"/>
    </source>
</evidence>
<dbReference type="InParanoid" id="A0A0C3H0M5"/>
<reference evidence="1 2" key="1">
    <citation type="submission" date="2014-04" db="EMBL/GenBank/DDBJ databases">
        <authorList>
            <consortium name="DOE Joint Genome Institute"/>
            <person name="Kuo A."/>
            <person name="Martino E."/>
            <person name="Perotto S."/>
            <person name="Kohler A."/>
            <person name="Nagy L.G."/>
            <person name="Floudas D."/>
            <person name="Copeland A."/>
            <person name="Barry K.W."/>
            <person name="Cichocki N."/>
            <person name="Veneault-Fourrey C."/>
            <person name="LaButti K."/>
            <person name="Lindquist E.A."/>
            <person name="Lipzen A."/>
            <person name="Lundell T."/>
            <person name="Morin E."/>
            <person name="Murat C."/>
            <person name="Sun H."/>
            <person name="Tunlid A."/>
            <person name="Henrissat B."/>
            <person name="Grigoriev I.V."/>
            <person name="Hibbett D.S."/>
            <person name="Martin F."/>
            <person name="Nordberg H.P."/>
            <person name="Cantor M.N."/>
            <person name="Hua S.X."/>
        </authorList>
    </citation>
    <scope>NUCLEOTIDE SEQUENCE [LARGE SCALE GENOMIC DNA]</scope>
    <source>
        <strain evidence="1 2">Zn</strain>
    </source>
</reference>
<reference evidence="2" key="2">
    <citation type="submission" date="2015-01" db="EMBL/GenBank/DDBJ databases">
        <title>Evolutionary Origins and Diversification of the Mycorrhizal Mutualists.</title>
        <authorList>
            <consortium name="DOE Joint Genome Institute"/>
            <consortium name="Mycorrhizal Genomics Consortium"/>
            <person name="Kohler A."/>
            <person name="Kuo A."/>
            <person name="Nagy L.G."/>
            <person name="Floudas D."/>
            <person name="Copeland A."/>
            <person name="Barry K.W."/>
            <person name="Cichocki N."/>
            <person name="Veneault-Fourrey C."/>
            <person name="LaButti K."/>
            <person name="Lindquist E.A."/>
            <person name="Lipzen A."/>
            <person name="Lundell T."/>
            <person name="Morin E."/>
            <person name="Murat C."/>
            <person name="Riley R."/>
            <person name="Ohm R."/>
            <person name="Sun H."/>
            <person name="Tunlid A."/>
            <person name="Henrissat B."/>
            <person name="Grigoriev I.V."/>
            <person name="Hibbett D.S."/>
            <person name="Martin F."/>
        </authorList>
    </citation>
    <scope>NUCLEOTIDE SEQUENCE [LARGE SCALE GENOMIC DNA]</scope>
    <source>
        <strain evidence="2">Zn</strain>
    </source>
</reference>
<evidence type="ECO:0000313" key="2">
    <source>
        <dbReference type="Proteomes" id="UP000054321"/>
    </source>
</evidence>
<keyword evidence="2" id="KW-1185">Reference proteome</keyword>
<accession>A0A0C3H0M5</accession>
<evidence type="ECO:0000313" key="1">
    <source>
        <dbReference type="EMBL" id="KIM96939.1"/>
    </source>
</evidence>
<proteinExistence type="predicted"/>
<gene>
    <name evidence="1" type="ORF">OIDMADRAFT_58488</name>
</gene>
<organism evidence="1 2">
    <name type="scientific">Oidiodendron maius (strain Zn)</name>
    <dbReference type="NCBI Taxonomy" id="913774"/>
    <lineage>
        <taxon>Eukaryota</taxon>
        <taxon>Fungi</taxon>
        <taxon>Dikarya</taxon>
        <taxon>Ascomycota</taxon>
        <taxon>Pezizomycotina</taxon>
        <taxon>Leotiomycetes</taxon>
        <taxon>Leotiomycetes incertae sedis</taxon>
        <taxon>Myxotrichaceae</taxon>
        <taxon>Oidiodendron</taxon>
    </lineage>
</organism>
<dbReference type="EMBL" id="KN832883">
    <property type="protein sequence ID" value="KIM96939.1"/>
    <property type="molecule type" value="Genomic_DNA"/>
</dbReference>